<dbReference type="AlphaFoldDB" id="A0A6S6VWQ3"/>
<proteinExistence type="predicted"/>
<feature type="region of interest" description="Disordered" evidence="1">
    <location>
        <begin position="96"/>
        <end position="136"/>
    </location>
</feature>
<evidence type="ECO:0000256" key="1">
    <source>
        <dbReference type="SAM" id="MobiDB-lite"/>
    </source>
</evidence>
<sequence length="224" mass="24494">MVILNLELSLYTATSIEAQSWYESSKSTMKPAESMGEYIARFNVGTSALRWNDTLKIQFMRRRLPVWWRDMTAMRVLESDITYLGFCQTLRLLEQSNPPRTTTAGNRSGGGGGNKSTPSNTNRNNGSGSGSGPRGRSDIQVKVLRHLNRCFNCLKRNHSYKAVGGYCSWKPVAPFDSYPEVQDALEKAIANNGVPVGEPARPKIKGAAAGVTSTSNSSPPSENA</sequence>
<feature type="compositionally biased region" description="Low complexity" evidence="1">
    <location>
        <begin position="115"/>
        <end position="126"/>
    </location>
</feature>
<dbReference type="Proteomes" id="UP000472372">
    <property type="component" value="Chromosome 3"/>
</dbReference>
<feature type="region of interest" description="Disordered" evidence="1">
    <location>
        <begin position="193"/>
        <end position="224"/>
    </location>
</feature>
<organism evidence="2 3">
    <name type="scientific">Pyrenophora teres f. teres</name>
    <dbReference type="NCBI Taxonomy" id="97479"/>
    <lineage>
        <taxon>Eukaryota</taxon>
        <taxon>Fungi</taxon>
        <taxon>Dikarya</taxon>
        <taxon>Ascomycota</taxon>
        <taxon>Pezizomycotina</taxon>
        <taxon>Dothideomycetes</taxon>
        <taxon>Pleosporomycetidae</taxon>
        <taxon>Pleosporales</taxon>
        <taxon>Pleosporineae</taxon>
        <taxon>Pleosporaceae</taxon>
        <taxon>Pyrenophora</taxon>
    </lineage>
</organism>
<feature type="compositionally biased region" description="Low complexity" evidence="1">
    <location>
        <begin position="212"/>
        <end position="224"/>
    </location>
</feature>
<dbReference type="EMBL" id="HG992979">
    <property type="protein sequence ID" value="CAE7021303.1"/>
    <property type="molecule type" value="Genomic_DNA"/>
</dbReference>
<reference evidence="2" key="1">
    <citation type="submission" date="2021-02" db="EMBL/GenBank/DDBJ databases">
        <authorList>
            <person name="Syme A R."/>
            <person name="Syme A R."/>
            <person name="Moolhuijzen P."/>
        </authorList>
    </citation>
    <scope>NUCLEOTIDE SEQUENCE</scope>
    <source>
        <strain evidence="2">W1-1</strain>
    </source>
</reference>
<accession>A0A6S6VWQ3</accession>
<protein>
    <submittedName>
        <fullName evidence="2">Uncharacterized protein</fullName>
    </submittedName>
</protein>
<name>A0A6S6VWQ3_9PLEO</name>
<evidence type="ECO:0000313" key="3">
    <source>
        <dbReference type="Proteomes" id="UP000472372"/>
    </source>
</evidence>
<evidence type="ECO:0000313" key="2">
    <source>
        <dbReference type="EMBL" id="CAE7021303.1"/>
    </source>
</evidence>
<gene>
    <name evidence="2" type="ORF">PTTW11_03236</name>
</gene>